<gene>
    <name evidence="1" type="ORF">C7476_12163</name>
</gene>
<name>A0A368YIZ8_9HYPH</name>
<evidence type="ECO:0000313" key="2">
    <source>
        <dbReference type="Proteomes" id="UP000253324"/>
    </source>
</evidence>
<dbReference type="AlphaFoldDB" id="A0A368YIZ8"/>
<reference evidence="1 2" key="1">
    <citation type="submission" date="2018-07" db="EMBL/GenBank/DDBJ databases">
        <title>Genomic Encyclopedia of Type Strains, Phase III (KMG-III): the genomes of soil and plant-associated and newly described type strains.</title>
        <authorList>
            <person name="Whitman W."/>
        </authorList>
    </citation>
    <scope>NUCLEOTIDE SEQUENCE [LARGE SCALE GENOMIC DNA]</scope>
    <source>
        <strain evidence="1 2">31-25a</strain>
    </source>
</reference>
<dbReference type="EMBL" id="QPJM01000021">
    <property type="protein sequence ID" value="RCW78877.1"/>
    <property type="molecule type" value="Genomic_DNA"/>
</dbReference>
<proteinExistence type="predicted"/>
<dbReference type="OrthoDB" id="7774794at2"/>
<keyword evidence="2" id="KW-1185">Reference proteome</keyword>
<sequence>MTIVSPVLPSIDPNRWQECERALQERFTAIAESAERSSEALEALIVEAIEVGWTEQEVRRALLDMIRAREDPGAEDASWLPA</sequence>
<comment type="caution">
    <text evidence="1">The sequence shown here is derived from an EMBL/GenBank/DDBJ whole genome shotgun (WGS) entry which is preliminary data.</text>
</comment>
<evidence type="ECO:0000313" key="1">
    <source>
        <dbReference type="EMBL" id="RCW78877.1"/>
    </source>
</evidence>
<organism evidence="1 2">
    <name type="scientific">Phyllobacterium bourgognense</name>
    <dbReference type="NCBI Taxonomy" id="314236"/>
    <lineage>
        <taxon>Bacteria</taxon>
        <taxon>Pseudomonadati</taxon>
        <taxon>Pseudomonadota</taxon>
        <taxon>Alphaproteobacteria</taxon>
        <taxon>Hyphomicrobiales</taxon>
        <taxon>Phyllobacteriaceae</taxon>
        <taxon>Phyllobacterium</taxon>
    </lineage>
</organism>
<accession>A0A368YIZ8</accession>
<protein>
    <submittedName>
        <fullName evidence="1">Uncharacterized protein</fullName>
    </submittedName>
</protein>
<dbReference type="RefSeq" id="WP_114432502.1">
    <property type="nucleotide sequence ID" value="NZ_QPJM01000021.1"/>
</dbReference>
<dbReference type="Proteomes" id="UP000253324">
    <property type="component" value="Unassembled WGS sequence"/>
</dbReference>